<dbReference type="AlphaFoldDB" id="A0A6I8V8Q2"/>
<sequence length="603" mass="67205">MDDGLWHRTQALNLYTFGRELKNDDASLTQSQGESSLNPEAKEFVPSHKSLKVKEFVPSHKSPEVKEFVPSYKQKSEEKKTESTSKPTSSRREAIGDTDGKISQRDMQYINIQRQIFELLTELGDEQIPLDTVVVALLPNGRGLNLKFTTKEYVGGKNQLDEELCSNTCLTLHVNEPEEFASKPENVLVNQFLIRMNDHLSEKLEHTDAVAAPKCPINRNRSYTELEIEQQIEGIKVFDNFFNYTESMLNQERVTQKAFKELFHSLGMIAHRSCSATPVGSPRKSILPPSKAAKIDEEEQEAEEAYASSNESESEGLRVKQLERDIRGNQLERDLRKYMRDKLYRIEDDNGLQLVNQLSDADLQEMMPNDFEMAGPPSTPSICQTGQDNTPSYKSPGRKKCFMHSTLMSPIPAARSQKERVPSTTQKMRHWGCSIGSPSFAVTKKLQAELQPQFIATGVRTKTHQRMAKSGVSGSQQLRSQHASSVAAASTASRVVKTSTSGSTMVSDRAAAAAAAAGAAVTQKQRSNLAGQSPGNDNATNAGGVSAPKQNKSQGVPKKMLPRSTQTSLMRQLEVKRLFYPQRLSLMHGDSDHDLLFNEYLFK</sequence>
<feature type="compositionally biased region" description="Basic and acidic residues" evidence="1">
    <location>
        <begin position="74"/>
        <end position="83"/>
    </location>
</feature>
<feature type="compositionally biased region" description="Basic and acidic residues" evidence="1">
    <location>
        <begin position="55"/>
        <end position="67"/>
    </location>
</feature>
<feature type="compositionally biased region" description="Polar residues" evidence="1">
    <location>
        <begin position="524"/>
        <end position="554"/>
    </location>
</feature>
<feature type="region of interest" description="Disordered" evidence="1">
    <location>
        <begin position="524"/>
        <end position="568"/>
    </location>
</feature>
<feature type="region of interest" description="Disordered" evidence="1">
    <location>
        <begin position="276"/>
        <end position="316"/>
    </location>
</feature>
<evidence type="ECO:0000256" key="1">
    <source>
        <dbReference type="SAM" id="MobiDB-lite"/>
    </source>
</evidence>
<proteinExistence type="predicted"/>
<dbReference type="Pfam" id="PF07145">
    <property type="entry name" value="PAM2"/>
    <property type="match status" value="1"/>
</dbReference>
<feature type="compositionally biased region" description="Low complexity" evidence="1">
    <location>
        <begin position="483"/>
        <end position="501"/>
    </location>
</feature>
<protein>
    <submittedName>
        <fullName evidence="3 4">Uncharacterized protein isoform X1</fullName>
    </submittedName>
</protein>
<dbReference type="InterPro" id="IPR009818">
    <property type="entry name" value="PAM2_motif"/>
</dbReference>
<feature type="compositionally biased region" description="Polar residues" evidence="1">
    <location>
        <begin position="472"/>
        <end position="482"/>
    </location>
</feature>
<evidence type="ECO:0000313" key="3">
    <source>
        <dbReference type="RefSeq" id="XP_015035538.2"/>
    </source>
</evidence>
<dbReference type="RefSeq" id="XP_015035538.2">
    <property type="nucleotide sequence ID" value="XM_015180052.2"/>
</dbReference>
<keyword evidence="2" id="KW-1185">Reference proteome</keyword>
<evidence type="ECO:0000313" key="4">
    <source>
        <dbReference type="RefSeq" id="XP_015035539.2"/>
    </source>
</evidence>
<dbReference type="Proteomes" id="UP000001819">
    <property type="component" value="Chromosome 4"/>
</dbReference>
<name>A0A6I8V8Q2_DROPS</name>
<reference evidence="3 4" key="1">
    <citation type="submission" date="2025-04" db="UniProtKB">
        <authorList>
            <consortium name="RefSeq"/>
        </authorList>
    </citation>
    <scope>IDENTIFICATION</scope>
    <source>
        <strain evidence="3 4">MV-25-SWS-2005</strain>
        <tissue evidence="3 4">Whole body</tissue>
    </source>
</reference>
<feature type="region of interest" description="Disordered" evidence="1">
    <location>
        <begin position="55"/>
        <end position="100"/>
    </location>
</feature>
<gene>
    <name evidence="3 4" type="primary">LOC4818038</name>
</gene>
<evidence type="ECO:0000313" key="2">
    <source>
        <dbReference type="Proteomes" id="UP000001819"/>
    </source>
</evidence>
<dbReference type="RefSeq" id="XP_015035539.2">
    <property type="nucleotide sequence ID" value="XM_015180053.2"/>
</dbReference>
<feature type="compositionally biased region" description="Basic and acidic residues" evidence="1">
    <location>
        <begin position="90"/>
        <end position="100"/>
    </location>
</feature>
<feature type="region of interest" description="Disordered" evidence="1">
    <location>
        <begin position="461"/>
        <end position="503"/>
    </location>
</feature>
<accession>A0A6I8V8Q2</accession>
<organism evidence="2 3">
    <name type="scientific">Drosophila pseudoobscura pseudoobscura</name>
    <name type="common">Fruit fly</name>
    <dbReference type="NCBI Taxonomy" id="46245"/>
    <lineage>
        <taxon>Eukaryota</taxon>
        <taxon>Metazoa</taxon>
        <taxon>Ecdysozoa</taxon>
        <taxon>Arthropoda</taxon>
        <taxon>Hexapoda</taxon>
        <taxon>Insecta</taxon>
        <taxon>Pterygota</taxon>
        <taxon>Neoptera</taxon>
        <taxon>Endopterygota</taxon>
        <taxon>Diptera</taxon>
        <taxon>Brachycera</taxon>
        <taxon>Muscomorpha</taxon>
        <taxon>Ephydroidea</taxon>
        <taxon>Drosophilidae</taxon>
        <taxon>Drosophila</taxon>
        <taxon>Sophophora</taxon>
    </lineage>
</organism>